<dbReference type="PROSITE" id="PS50112">
    <property type="entry name" value="PAS"/>
    <property type="match status" value="3"/>
</dbReference>
<dbReference type="SMART" id="SM00091">
    <property type="entry name" value="PAS"/>
    <property type="match status" value="4"/>
</dbReference>
<evidence type="ECO:0000256" key="8">
    <source>
        <dbReference type="ARBA" id="ARBA00022777"/>
    </source>
</evidence>
<dbReference type="CDD" id="cd00130">
    <property type="entry name" value="PAS"/>
    <property type="match status" value="3"/>
</dbReference>
<feature type="domain" description="PAC" evidence="17">
    <location>
        <begin position="463"/>
        <end position="514"/>
    </location>
</feature>
<keyword evidence="5" id="KW-0597">Phosphoprotein</keyword>
<dbReference type="InterPro" id="IPR005467">
    <property type="entry name" value="His_kinase_dom"/>
</dbReference>
<proteinExistence type="inferred from homology"/>
<name>A0A6H1TW84_9CYAN</name>
<dbReference type="PANTHER" id="PTHR43047:SF63">
    <property type="entry name" value="HISTIDINE KINASE"/>
    <property type="match status" value="1"/>
</dbReference>
<evidence type="ECO:0000256" key="7">
    <source>
        <dbReference type="ARBA" id="ARBA00022741"/>
    </source>
</evidence>
<evidence type="ECO:0000313" key="18">
    <source>
        <dbReference type="EMBL" id="QIZ70868.1"/>
    </source>
</evidence>
<dbReference type="GO" id="GO:0005886">
    <property type="term" value="C:plasma membrane"/>
    <property type="evidence" value="ECO:0007669"/>
    <property type="project" value="TreeGrafter"/>
</dbReference>
<dbReference type="Gene3D" id="1.10.287.130">
    <property type="match status" value="1"/>
</dbReference>
<dbReference type="InterPro" id="IPR001610">
    <property type="entry name" value="PAC"/>
</dbReference>
<dbReference type="SMART" id="SM00388">
    <property type="entry name" value="HisKA"/>
    <property type="match status" value="1"/>
</dbReference>
<keyword evidence="8" id="KW-0418">Kinase</keyword>
<comment type="similarity">
    <text evidence="3">In the N-terminal section; belongs to the phytochrome family.</text>
</comment>
<dbReference type="InterPro" id="IPR013655">
    <property type="entry name" value="PAS_fold_3"/>
</dbReference>
<feature type="domain" description="Histidine kinase" evidence="15">
    <location>
        <begin position="571"/>
        <end position="814"/>
    </location>
</feature>
<dbReference type="InterPro" id="IPR004358">
    <property type="entry name" value="Sig_transdc_His_kin-like_C"/>
</dbReference>
<dbReference type="SUPFAM" id="SSF55874">
    <property type="entry name" value="ATPase domain of HSP90 chaperone/DNA topoisomerase II/histidine kinase"/>
    <property type="match status" value="1"/>
</dbReference>
<feature type="domain" description="PAS" evidence="16">
    <location>
        <begin position="19"/>
        <end position="72"/>
    </location>
</feature>
<dbReference type="InterPro" id="IPR036890">
    <property type="entry name" value="HATPase_C_sf"/>
</dbReference>
<dbReference type="SUPFAM" id="SSF55785">
    <property type="entry name" value="PYP-like sensor domain (PAS domain)"/>
    <property type="match status" value="4"/>
</dbReference>
<dbReference type="Pfam" id="PF08447">
    <property type="entry name" value="PAS_3"/>
    <property type="match status" value="2"/>
</dbReference>
<dbReference type="Pfam" id="PF08448">
    <property type="entry name" value="PAS_4"/>
    <property type="match status" value="1"/>
</dbReference>
<keyword evidence="9" id="KW-0067">ATP-binding</keyword>
<evidence type="ECO:0000259" key="17">
    <source>
        <dbReference type="PROSITE" id="PS50113"/>
    </source>
</evidence>
<keyword evidence="11" id="KW-0472">Membrane</keyword>
<evidence type="ECO:0000256" key="10">
    <source>
        <dbReference type="ARBA" id="ARBA00023012"/>
    </source>
</evidence>
<dbReference type="InterPro" id="IPR000700">
    <property type="entry name" value="PAS-assoc_C"/>
</dbReference>
<evidence type="ECO:0000256" key="14">
    <source>
        <dbReference type="SAM" id="Coils"/>
    </source>
</evidence>
<dbReference type="InterPro" id="IPR000014">
    <property type="entry name" value="PAS"/>
</dbReference>
<keyword evidence="14" id="KW-0175">Coiled coil</keyword>
<dbReference type="InterPro" id="IPR036097">
    <property type="entry name" value="HisK_dim/P_sf"/>
</dbReference>
<dbReference type="GO" id="GO:0005524">
    <property type="term" value="F:ATP binding"/>
    <property type="evidence" value="ECO:0007669"/>
    <property type="project" value="UniProtKB-KW"/>
</dbReference>
<dbReference type="SUPFAM" id="SSF47384">
    <property type="entry name" value="Homodimeric domain of signal transducing histidine kinase"/>
    <property type="match status" value="1"/>
</dbReference>
<evidence type="ECO:0000256" key="9">
    <source>
        <dbReference type="ARBA" id="ARBA00022840"/>
    </source>
</evidence>
<accession>A0A6H1TW84</accession>
<gene>
    <name evidence="18" type="ORF">HCG48_09950</name>
</gene>
<dbReference type="PROSITE" id="PS50109">
    <property type="entry name" value="HIS_KIN"/>
    <property type="match status" value="1"/>
</dbReference>
<comment type="catalytic activity">
    <reaction evidence="1">
        <text>ATP + protein L-histidine = ADP + protein N-phospho-L-histidine.</text>
        <dbReference type="EC" id="2.7.13.3"/>
    </reaction>
</comment>
<dbReference type="CDD" id="cd16922">
    <property type="entry name" value="HATPase_EvgS-ArcB-TorS-like"/>
    <property type="match status" value="1"/>
</dbReference>
<feature type="coiled-coil region" evidence="14">
    <location>
        <begin position="373"/>
        <end position="400"/>
    </location>
</feature>
<dbReference type="Gene3D" id="3.30.565.10">
    <property type="entry name" value="Histidine kinase-like ATPase, C-terminal domain"/>
    <property type="match status" value="1"/>
</dbReference>
<dbReference type="AlphaFoldDB" id="A0A6H1TW84"/>
<evidence type="ECO:0000256" key="6">
    <source>
        <dbReference type="ARBA" id="ARBA00022679"/>
    </source>
</evidence>
<dbReference type="Pfam" id="PF00512">
    <property type="entry name" value="HisKA"/>
    <property type="match status" value="1"/>
</dbReference>
<dbReference type="PRINTS" id="PR00344">
    <property type="entry name" value="BCTRLSENSOR"/>
</dbReference>
<comment type="subcellular location">
    <subcellularLocation>
        <location evidence="2">Membrane</location>
    </subcellularLocation>
</comment>
<dbReference type="PANTHER" id="PTHR43047">
    <property type="entry name" value="TWO-COMPONENT HISTIDINE PROTEIN KINASE"/>
    <property type="match status" value="1"/>
</dbReference>
<sequence>MENLEYKVFFNLSPDLFGIIDTRGYFQQVNPAWEKTLGWTESELRSHRWLDWVHPDDIADTLEQIAQITRRHKGRSPGFFEIRYRHKHGHYMRLVWRFAQSEEGNLYAVVRPVEDASLLPAVETRYLECVQLSERKFRQLYEATRDAVMLLDEDSFFDCNRATLKLFGCESLDRFCGKHPSEFSPPMQPNGRDSLSLAREYIEMALEMGSCSFEWLHRRVDGSQFPAEVSLTTMEVGGRKVLQAIVRDISDRKQAERALRESEERFRRIFNDCPISMVLCEGDRAQISHVNRTFRRLLGYNPSEFSQLTLEDLTHVEDREKERPYIERVMAGEIESYEIEKRLVERNGRIRWARVTYTGLRDRDGSIAYGLAMVEDISERKQAEAALRESEARLQAILDNSNATIYLKDLQGRYLLVNRRYETLLERSRQDILGKTDFDLFPREQAQTIWERERRVLQLGVPLELEEAIAHVDGEHTYISHKFPLYDESGYPYAVCGIATDISDRKRAEIALQKAHNELEKRVEERTAELTRAANLLQEESSKRLKVLEALRTAKERAEAANRAKSTFLANMSHELRTPLNAIVGYSEMLEEEAEDLGYEDLIPDLDKIRKSGKHLLNLINDILDISKIEAGQMGLYLETFDIASLVDVVVTSTQPLIEKNGNVFEVECDPHLGTMHADLTKVQQILLNLISNAAKFTESGRISLRIDRVAQWEGVREASAKQNRAWGGVGRVDGVGAIVFEVADTGIGMSEEQIERIFEPFMQADVSTTRKYGGTGLGLAIGRHFCQLMGGYISVESELGKGSSFRVYLPNQVVDLKAQGMALAGRSHQKAM</sequence>
<dbReference type="SMART" id="SM00387">
    <property type="entry name" value="HATPase_c"/>
    <property type="match status" value="1"/>
</dbReference>
<reference evidence="18 19" key="1">
    <citation type="submission" date="2020-04" db="EMBL/GenBank/DDBJ databases">
        <authorList>
            <person name="Basu S."/>
            <person name="Maruthanayagam V."/>
            <person name="Chakraborty S."/>
            <person name="Pramanik A."/>
            <person name="Mukherjee J."/>
            <person name="Brink B."/>
        </authorList>
    </citation>
    <scope>NUCLEOTIDE SEQUENCE [LARGE SCALE GENOMIC DNA]</scope>
    <source>
        <strain evidence="18 19">AP17</strain>
    </source>
</reference>
<evidence type="ECO:0000256" key="3">
    <source>
        <dbReference type="ARBA" id="ARBA00006402"/>
    </source>
</evidence>
<feature type="domain" description="PAS" evidence="16">
    <location>
        <begin position="262"/>
        <end position="333"/>
    </location>
</feature>
<organism evidence="18 19">
    <name type="scientific">Oxynema aestuarii AP17</name>
    <dbReference type="NCBI Taxonomy" id="2064643"/>
    <lineage>
        <taxon>Bacteria</taxon>
        <taxon>Bacillati</taxon>
        <taxon>Cyanobacteriota</taxon>
        <taxon>Cyanophyceae</taxon>
        <taxon>Oscillatoriophycideae</taxon>
        <taxon>Oscillatoriales</taxon>
        <taxon>Oscillatoriaceae</taxon>
        <taxon>Oxynema</taxon>
        <taxon>Oxynema aestuarii</taxon>
    </lineage>
</organism>
<dbReference type="InterPro" id="IPR003594">
    <property type="entry name" value="HATPase_dom"/>
</dbReference>
<dbReference type="EC" id="2.7.13.3" evidence="4"/>
<dbReference type="GO" id="GO:0000155">
    <property type="term" value="F:phosphorelay sensor kinase activity"/>
    <property type="evidence" value="ECO:0007669"/>
    <property type="project" value="InterPro"/>
</dbReference>
<evidence type="ECO:0000256" key="2">
    <source>
        <dbReference type="ARBA" id="ARBA00004370"/>
    </source>
</evidence>
<dbReference type="KEGG" id="oxy:HCG48_09950"/>
<dbReference type="GO" id="GO:0009927">
    <property type="term" value="F:histidine phosphotransfer kinase activity"/>
    <property type="evidence" value="ECO:0007669"/>
    <property type="project" value="TreeGrafter"/>
</dbReference>
<dbReference type="EMBL" id="CP051167">
    <property type="protein sequence ID" value="QIZ70868.1"/>
    <property type="molecule type" value="Genomic_DNA"/>
</dbReference>
<evidence type="ECO:0000259" key="16">
    <source>
        <dbReference type="PROSITE" id="PS50112"/>
    </source>
</evidence>
<feature type="domain" description="PAS" evidence="16">
    <location>
        <begin position="390"/>
        <end position="460"/>
    </location>
</feature>
<dbReference type="Gene3D" id="3.30.450.20">
    <property type="entry name" value="PAS domain"/>
    <property type="match status" value="4"/>
</dbReference>
<evidence type="ECO:0000256" key="4">
    <source>
        <dbReference type="ARBA" id="ARBA00012438"/>
    </source>
</evidence>
<dbReference type="Proteomes" id="UP000500857">
    <property type="component" value="Chromosome"/>
</dbReference>
<dbReference type="SMART" id="SM00086">
    <property type="entry name" value="PAC"/>
    <property type="match status" value="2"/>
</dbReference>
<dbReference type="InterPro" id="IPR035965">
    <property type="entry name" value="PAS-like_dom_sf"/>
</dbReference>
<dbReference type="InterPro" id="IPR013656">
    <property type="entry name" value="PAS_4"/>
</dbReference>
<dbReference type="FunFam" id="3.30.565.10:FF:000010">
    <property type="entry name" value="Sensor histidine kinase RcsC"/>
    <property type="match status" value="1"/>
</dbReference>
<feature type="domain" description="PAC" evidence="17">
    <location>
        <begin position="337"/>
        <end position="389"/>
    </location>
</feature>
<evidence type="ECO:0000256" key="5">
    <source>
        <dbReference type="ARBA" id="ARBA00022553"/>
    </source>
</evidence>
<evidence type="ECO:0000256" key="1">
    <source>
        <dbReference type="ARBA" id="ARBA00000085"/>
    </source>
</evidence>
<evidence type="ECO:0000256" key="11">
    <source>
        <dbReference type="ARBA" id="ARBA00023136"/>
    </source>
</evidence>
<feature type="coiled-coil region" evidence="14">
    <location>
        <begin position="505"/>
        <end position="540"/>
    </location>
</feature>
<dbReference type="FunFam" id="1.10.287.130:FF:000038">
    <property type="entry name" value="Sensory transduction histidine kinase"/>
    <property type="match status" value="1"/>
</dbReference>
<dbReference type="Pfam" id="PF02518">
    <property type="entry name" value="HATPase_c"/>
    <property type="match status" value="1"/>
</dbReference>
<dbReference type="PROSITE" id="PS50113">
    <property type="entry name" value="PAC"/>
    <property type="match status" value="3"/>
</dbReference>
<keyword evidence="19" id="KW-1185">Reference proteome</keyword>
<dbReference type="NCBIfam" id="TIGR00229">
    <property type="entry name" value="sensory_box"/>
    <property type="match status" value="4"/>
</dbReference>
<evidence type="ECO:0000259" key="15">
    <source>
        <dbReference type="PROSITE" id="PS50109"/>
    </source>
</evidence>
<evidence type="ECO:0000256" key="13">
    <source>
        <dbReference type="ARBA" id="ARBA00074306"/>
    </source>
</evidence>
<dbReference type="InterPro" id="IPR003661">
    <property type="entry name" value="HisK_dim/P_dom"/>
</dbReference>
<evidence type="ECO:0000256" key="12">
    <source>
        <dbReference type="ARBA" id="ARBA00023306"/>
    </source>
</evidence>
<keyword evidence="10" id="KW-0902">Two-component regulatory system</keyword>
<evidence type="ECO:0000313" key="19">
    <source>
        <dbReference type="Proteomes" id="UP000500857"/>
    </source>
</evidence>
<dbReference type="Pfam" id="PF13426">
    <property type="entry name" value="PAS_9"/>
    <property type="match status" value="1"/>
</dbReference>
<protein>
    <recommendedName>
        <fullName evidence="13">Circadian input-output histidine kinase CikA</fullName>
        <ecNumber evidence="4">2.7.13.3</ecNumber>
    </recommendedName>
</protein>
<keyword evidence="6" id="KW-0808">Transferase</keyword>
<keyword evidence="12" id="KW-0131">Cell cycle</keyword>
<dbReference type="CDD" id="cd00082">
    <property type="entry name" value="HisKA"/>
    <property type="match status" value="1"/>
</dbReference>
<feature type="domain" description="PAC" evidence="17">
    <location>
        <begin position="211"/>
        <end position="261"/>
    </location>
</feature>
<keyword evidence="7" id="KW-0547">Nucleotide-binding</keyword>